<evidence type="ECO:0000313" key="8">
    <source>
        <dbReference type="EMBL" id="CAD9700473.1"/>
    </source>
</evidence>
<feature type="region of interest" description="Disordered" evidence="5">
    <location>
        <begin position="427"/>
        <end position="448"/>
    </location>
</feature>
<dbReference type="PANTHER" id="PTHR47959:SF1">
    <property type="entry name" value="ATP-DEPENDENT RNA HELICASE DBPA"/>
    <property type="match status" value="1"/>
</dbReference>
<dbReference type="Pfam" id="PF00271">
    <property type="entry name" value="Helicase_C"/>
    <property type="match status" value="1"/>
</dbReference>
<dbReference type="AlphaFoldDB" id="A0A6U0TJF8"/>
<evidence type="ECO:0000256" key="5">
    <source>
        <dbReference type="SAM" id="MobiDB-lite"/>
    </source>
</evidence>
<feature type="compositionally biased region" description="Acidic residues" evidence="5">
    <location>
        <begin position="430"/>
        <end position="446"/>
    </location>
</feature>
<evidence type="ECO:0000256" key="1">
    <source>
        <dbReference type="ARBA" id="ARBA00022741"/>
    </source>
</evidence>
<evidence type="ECO:0008006" key="10">
    <source>
        <dbReference type="Google" id="ProtNLM"/>
    </source>
</evidence>
<dbReference type="PROSITE" id="PS51192">
    <property type="entry name" value="HELICASE_ATP_BIND_1"/>
    <property type="match status" value="1"/>
</dbReference>
<accession>A0A6U0TJF8</accession>
<dbReference type="SUPFAM" id="SSF52540">
    <property type="entry name" value="P-loop containing nucleoside triphosphate hydrolases"/>
    <property type="match status" value="1"/>
</dbReference>
<dbReference type="GO" id="GO:0005829">
    <property type="term" value="C:cytosol"/>
    <property type="evidence" value="ECO:0007669"/>
    <property type="project" value="TreeGrafter"/>
</dbReference>
<dbReference type="SMART" id="SM00490">
    <property type="entry name" value="HELICc"/>
    <property type="match status" value="1"/>
</dbReference>
<keyword evidence="4" id="KW-0067">ATP-binding</keyword>
<organism evidence="9">
    <name type="scientific">Eucampia antarctica</name>
    <dbReference type="NCBI Taxonomy" id="49252"/>
    <lineage>
        <taxon>Eukaryota</taxon>
        <taxon>Sar</taxon>
        <taxon>Stramenopiles</taxon>
        <taxon>Ochrophyta</taxon>
        <taxon>Bacillariophyta</taxon>
        <taxon>Mediophyceae</taxon>
        <taxon>Biddulphiophycidae</taxon>
        <taxon>Hemiaulales</taxon>
        <taxon>Hemiaulaceae</taxon>
        <taxon>Eucampia</taxon>
    </lineage>
</organism>
<feature type="region of interest" description="Disordered" evidence="5">
    <location>
        <begin position="169"/>
        <end position="202"/>
    </location>
</feature>
<dbReference type="InterPro" id="IPR011545">
    <property type="entry name" value="DEAD/DEAH_box_helicase_dom"/>
</dbReference>
<dbReference type="PANTHER" id="PTHR47959">
    <property type="entry name" value="ATP-DEPENDENT RNA HELICASE RHLE-RELATED"/>
    <property type="match status" value="1"/>
</dbReference>
<keyword evidence="3" id="KW-0347">Helicase</keyword>
<dbReference type="GO" id="GO:0003724">
    <property type="term" value="F:RNA helicase activity"/>
    <property type="evidence" value="ECO:0007669"/>
    <property type="project" value="TreeGrafter"/>
</dbReference>
<dbReference type="InterPro" id="IPR050079">
    <property type="entry name" value="DEAD_box_RNA_helicase"/>
</dbReference>
<feature type="compositionally biased region" description="Polar residues" evidence="5">
    <location>
        <begin position="184"/>
        <end position="199"/>
    </location>
</feature>
<dbReference type="GO" id="GO:0005524">
    <property type="term" value="F:ATP binding"/>
    <property type="evidence" value="ECO:0007669"/>
    <property type="project" value="UniProtKB-KW"/>
</dbReference>
<protein>
    <recommendedName>
        <fullName evidence="10">RNA helicase</fullName>
    </recommendedName>
</protein>
<dbReference type="CDD" id="cd18787">
    <property type="entry name" value="SF2_C_DEAD"/>
    <property type="match status" value="1"/>
</dbReference>
<dbReference type="GO" id="GO:0003676">
    <property type="term" value="F:nucleic acid binding"/>
    <property type="evidence" value="ECO:0007669"/>
    <property type="project" value="InterPro"/>
</dbReference>
<keyword evidence="1" id="KW-0547">Nucleotide-binding</keyword>
<reference evidence="9" key="1">
    <citation type="submission" date="2021-01" db="EMBL/GenBank/DDBJ databases">
        <authorList>
            <person name="Corre E."/>
            <person name="Pelletier E."/>
            <person name="Niang G."/>
            <person name="Scheremetjew M."/>
            <person name="Finn R."/>
            <person name="Kale V."/>
            <person name="Holt S."/>
            <person name="Cochrane G."/>
            <person name="Meng A."/>
            <person name="Brown T."/>
            <person name="Cohen L."/>
        </authorList>
    </citation>
    <scope>NUCLEOTIDE SEQUENCE</scope>
    <source>
        <strain evidence="9">CCMP1452</strain>
    </source>
</reference>
<evidence type="ECO:0000256" key="2">
    <source>
        <dbReference type="ARBA" id="ARBA00022801"/>
    </source>
</evidence>
<dbReference type="Pfam" id="PF00270">
    <property type="entry name" value="DEAD"/>
    <property type="match status" value="1"/>
</dbReference>
<dbReference type="PROSITE" id="PS51194">
    <property type="entry name" value="HELICASE_CTER"/>
    <property type="match status" value="1"/>
</dbReference>
<proteinExistence type="predicted"/>
<gene>
    <name evidence="8" type="ORF">EANT1437_LOCUS15202</name>
    <name evidence="9" type="ORF">EANT1437_LOCUS15203</name>
</gene>
<dbReference type="SMART" id="SM00487">
    <property type="entry name" value="DEXDc"/>
    <property type="match status" value="1"/>
</dbReference>
<evidence type="ECO:0000259" key="6">
    <source>
        <dbReference type="PROSITE" id="PS51192"/>
    </source>
</evidence>
<evidence type="ECO:0000256" key="3">
    <source>
        <dbReference type="ARBA" id="ARBA00022806"/>
    </source>
</evidence>
<sequence>MAKKKRTPSTSGWSSLQWSKVDVNIGGLGNNNDGKEGNATDDALNEEDFVNANNHYDNPNNEFDFSDLDDKDSRMIEGSTNSINNPGIFLGLEVIDGSQYEIKKTKLNDGGMFTELVIPDHPKQKDISFHQVKEEKGGEENEKVTEENTIEVEKTTRKERRILRLKTKRLEAKMRKRKRKDNETQQQEQDSAVSENNTDSNDEHFINLKKKIKTKQNESQIIRCTKKENSLKVEDVQMSWSVAAGGIWLHPTLCEGLAAQSFSIPTPIQASTLPASILGQRDIVGAAPTGSGKTLAYALPILHTILSDEKDDIQNKHLLALVLCPTRELAMQVTNEFDAVCQKKVECAVIVGGLSEHKQKRVLNNKSPPVVVATPGRLWELMSNGEHPHLNDLSRLRFLVIDEADRMIKQGSFPQLSQIFEAINRANPPIEDDSEEEYDEEESDDEDRLKSLRGVKGEAKVTMLDDRILKMIELQSKGINLKERDVKDLTKVVDDSSTIPEPLEIDDTEYLQEQKRLEESSDFFEDDTNTELKEETEVVHRQTFIFSATLALPPSSHFQLKDKNFKPKYKGNKAKHSSNSVDGAIAEILEKAGATGQRKVVDLTSLDEEDDKKEKGKKQKEKKAPKNVATKLPPGLSLYQINCTQKHKDSHLYAFLTTTIIGSSGPSLVFCNSIAAVKRVHETLKILGLPVRTLHAQMQQKARMKAVESLTKDNSRSILIATDVAARGLDISSVTTVVHYDVARAIDTFIHRAGRTARGVGKTAVGSSISLVSASEDKHHQSICEAVFGDNQKKLQHMPIDGKLLTSAQERVALATKIVSCEQVESQTKMHNKWFTDAANDAGLELDNDLLEEGLIGGDKRERQQLLEARRAKGKLRQLLALPMRKQAFGKFLSGVGLQEAIKAEAEVKPFVVQGRNLKKKRRQAK</sequence>
<evidence type="ECO:0000259" key="7">
    <source>
        <dbReference type="PROSITE" id="PS51194"/>
    </source>
</evidence>
<feature type="region of interest" description="Disordered" evidence="5">
    <location>
        <begin position="133"/>
        <end position="153"/>
    </location>
</feature>
<evidence type="ECO:0000256" key="4">
    <source>
        <dbReference type="ARBA" id="ARBA00022840"/>
    </source>
</evidence>
<dbReference type="Gene3D" id="3.40.50.300">
    <property type="entry name" value="P-loop containing nucleotide triphosphate hydrolases"/>
    <property type="match status" value="2"/>
</dbReference>
<feature type="domain" description="Helicase ATP-binding" evidence="6">
    <location>
        <begin position="274"/>
        <end position="568"/>
    </location>
</feature>
<dbReference type="InterPro" id="IPR014001">
    <property type="entry name" value="Helicase_ATP-bd"/>
</dbReference>
<evidence type="ECO:0000313" key="9">
    <source>
        <dbReference type="EMBL" id="CAD9700475.1"/>
    </source>
</evidence>
<dbReference type="EMBL" id="HBHI01029642">
    <property type="protein sequence ID" value="CAD9700475.1"/>
    <property type="molecule type" value="Transcribed_RNA"/>
</dbReference>
<dbReference type="InterPro" id="IPR027417">
    <property type="entry name" value="P-loop_NTPase"/>
</dbReference>
<dbReference type="EMBL" id="HBHI01029641">
    <property type="protein sequence ID" value="CAD9700473.1"/>
    <property type="molecule type" value="Transcribed_RNA"/>
</dbReference>
<dbReference type="PROSITE" id="PS00039">
    <property type="entry name" value="DEAD_ATP_HELICASE"/>
    <property type="match status" value="1"/>
</dbReference>
<feature type="domain" description="Helicase C-terminal" evidence="7">
    <location>
        <begin position="651"/>
        <end position="806"/>
    </location>
</feature>
<keyword evidence="2" id="KW-0378">Hydrolase</keyword>
<dbReference type="InterPro" id="IPR001650">
    <property type="entry name" value="Helicase_C-like"/>
</dbReference>
<feature type="region of interest" description="Disordered" evidence="5">
    <location>
        <begin position="607"/>
        <end position="629"/>
    </location>
</feature>
<dbReference type="GO" id="GO:0016787">
    <property type="term" value="F:hydrolase activity"/>
    <property type="evidence" value="ECO:0007669"/>
    <property type="project" value="UniProtKB-KW"/>
</dbReference>
<dbReference type="InterPro" id="IPR000629">
    <property type="entry name" value="RNA-helicase_DEAD-box_CS"/>
</dbReference>
<feature type="compositionally biased region" description="Basic residues" evidence="5">
    <location>
        <begin position="615"/>
        <end position="625"/>
    </location>
</feature>
<name>A0A6U0TJF8_9STRA</name>